<gene>
    <name evidence="2" type="ORF">GO493_12090</name>
</gene>
<feature type="domain" description="Phage tail collar" evidence="1">
    <location>
        <begin position="23"/>
        <end position="92"/>
    </location>
</feature>
<accession>A0A7K1U3R0</accession>
<dbReference type="Proteomes" id="UP000461730">
    <property type="component" value="Unassembled WGS sequence"/>
</dbReference>
<proteinExistence type="predicted"/>
<dbReference type="InterPro" id="IPR037053">
    <property type="entry name" value="Phage_tail_collar_dom_sf"/>
</dbReference>
<protein>
    <submittedName>
        <fullName evidence="2">Tail fiber protein</fullName>
    </submittedName>
</protein>
<evidence type="ECO:0000313" key="2">
    <source>
        <dbReference type="EMBL" id="MVT09004.1"/>
    </source>
</evidence>
<comment type="caution">
    <text evidence="2">The sequence shown here is derived from an EMBL/GenBank/DDBJ whole genome shotgun (WGS) entry which is preliminary data.</text>
</comment>
<dbReference type="SUPFAM" id="SSF88874">
    <property type="entry name" value="Receptor-binding domain of short tail fibre protein gp12"/>
    <property type="match status" value="1"/>
</dbReference>
<dbReference type="InterPro" id="IPR011083">
    <property type="entry name" value="Phage_tail_collar_dom"/>
</dbReference>
<dbReference type="Pfam" id="PF07484">
    <property type="entry name" value="Collar"/>
    <property type="match status" value="1"/>
</dbReference>
<reference evidence="2 3" key="1">
    <citation type="submission" date="2019-12" db="EMBL/GenBank/DDBJ databases">
        <title>Chitinophaga sp. strain ysch24 (GDMCC 1.1355), whole genome shotgun sequence.</title>
        <authorList>
            <person name="Zhang X."/>
        </authorList>
    </citation>
    <scope>NUCLEOTIDE SEQUENCE [LARGE SCALE GENOMIC DNA]</scope>
    <source>
        <strain evidence="3">ysch24</strain>
    </source>
</reference>
<keyword evidence="3" id="KW-1185">Reference proteome</keyword>
<evidence type="ECO:0000313" key="3">
    <source>
        <dbReference type="Proteomes" id="UP000461730"/>
    </source>
</evidence>
<name>A0A7K1U3R0_9BACT</name>
<dbReference type="RefSeq" id="WP_157306420.1">
    <property type="nucleotide sequence ID" value="NZ_WRXN01000004.1"/>
</dbReference>
<dbReference type="EMBL" id="WRXN01000004">
    <property type="protein sequence ID" value="MVT09004.1"/>
    <property type="molecule type" value="Genomic_DNA"/>
</dbReference>
<organism evidence="2 3">
    <name type="scientific">Chitinophaga tropicalis</name>
    <dbReference type="NCBI Taxonomy" id="2683588"/>
    <lineage>
        <taxon>Bacteria</taxon>
        <taxon>Pseudomonadati</taxon>
        <taxon>Bacteroidota</taxon>
        <taxon>Chitinophagia</taxon>
        <taxon>Chitinophagales</taxon>
        <taxon>Chitinophagaceae</taxon>
        <taxon>Chitinophaga</taxon>
    </lineage>
</organism>
<evidence type="ECO:0000259" key="1">
    <source>
        <dbReference type="Pfam" id="PF07484"/>
    </source>
</evidence>
<dbReference type="AlphaFoldDB" id="A0A7K1U3R0"/>
<dbReference type="Gene3D" id="3.90.1340.10">
    <property type="entry name" value="Phage tail collar domain"/>
    <property type="match status" value="1"/>
</dbReference>
<sequence>MKIPFLHRKERLPVMPSSLPPGTVIAFAGQLNTTGTSVTAETIVGTYGWLLCNGATYNISDYPVLSSVLGTLYNTGSESNDEFSLPDYRGYFLRMTDMGAGRDPDSGSRKLPNGQTSAGVGSVQSFALQQHQHTYNGAETAAAEEGGGAAAIALQGYTGNATAQSGPAVQTSTETRPLNTYVYYLIKYV</sequence>